<dbReference type="PROSITE" id="PS50943">
    <property type="entry name" value="HTH_CROC1"/>
    <property type="match status" value="1"/>
</dbReference>
<comment type="caution">
    <text evidence="3">The sequence shown here is derived from an EMBL/GenBank/DDBJ whole genome shotgun (WGS) entry which is preliminary data.</text>
</comment>
<gene>
    <name evidence="3" type="ORF">E9531_11745</name>
</gene>
<dbReference type="GO" id="GO:0005829">
    <property type="term" value="C:cytosol"/>
    <property type="evidence" value="ECO:0007669"/>
    <property type="project" value="TreeGrafter"/>
</dbReference>
<dbReference type="CDD" id="cd00093">
    <property type="entry name" value="HTH_XRE"/>
    <property type="match status" value="1"/>
</dbReference>
<proteinExistence type="predicted"/>
<protein>
    <submittedName>
        <fullName evidence="3">Helix-turn-helix transcriptional regulator</fullName>
    </submittedName>
</protein>
<dbReference type="AlphaFoldDB" id="A0A4S8EXI8"/>
<dbReference type="Pfam" id="PF01381">
    <property type="entry name" value="HTH_3"/>
    <property type="match status" value="1"/>
</dbReference>
<dbReference type="OrthoDB" id="8527856at2"/>
<organism evidence="3 4">
    <name type="scientific">Lampropedia puyangensis</name>
    <dbReference type="NCBI Taxonomy" id="1330072"/>
    <lineage>
        <taxon>Bacteria</taxon>
        <taxon>Pseudomonadati</taxon>
        <taxon>Pseudomonadota</taxon>
        <taxon>Betaproteobacteria</taxon>
        <taxon>Burkholderiales</taxon>
        <taxon>Comamonadaceae</taxon>
        <taxon>Lampropedia</taxon>
    </lineage>
</organism>
<name>A0A4S8EXI8_9BURK</name>
<dbReference type="SUPFAM" id="SSF47413">
    <property type="entry name" value="lambda repressor-like DNA-binding domains"/>
    <property type="match status" value="1"/>
</dbReference>
<dbReference type="RefSeq" id="WP_136573958.1">
    <property type="nucleotide sequence ID" value="NZ_STFG01000013.1"/>
</dbReference>
<dbReference type="Proteomes" id="UP000308917">
    <property type="component" value="Unassembled WGS sequence"/>
</dbReference>
<keyword evidence="4" id="KW-1185">Reference proteome</keyword>
<dbReference type="Gene3D" id="1.10.260.40">
    <property type="entry name" value="lambda repressor-like DNA-binding domains"/>
    <property type="match status" value="1"/>
</dbReference>
<feature type="domain" description="HTH cro/C1-type" evidence="2">
    <location>
        <begin position="44"/>
        <end position="98"/>
    </location>
</feature>
<keyword evidence="1" id="KW-0238">DNA-binding</keyword>
<evidence type="ECO:0000259" key="2">
    <source>
        <dbReference type="PROSITE" id="PS50943"/>
    </source>
</evidence>
<dbReference type="InterPro" id="IPR001387">
    <property type="entry name" value="Cro/C1-type_HTH"/>
</dbReference>
<dbReference type="SMART" id="SM00530">
    <property type="entry name" value="HTH_XRE"/>
    <property type="match status" value="1"/>
</dbReference>
<dbReference type="InterPro" id="IPR010982">
    <property type="entry name" value="Lambda_DNA-bd_dom_sf"/>
</dbReference>
<evidence type="ECO:0000313" key="3">
    <source>
        <dbReference type="EMBL" id="THT99619.1"/>
    </source>
</evidence>
<dbReference type="EMBL" id="STFG01000013">
    <property type="protein sequence ID" value="THT99619.1"/>
    <property type="molecule type" value="Genomic_DNA"/>
</dbReference>
<evidence type="ECO:0000313" key="4">
    <source>
        <dbReference type="Proteomes" id="UP000308917"/>
    </source>
</evidence>
<evidence type="ECO:0000256" key="1">
    <source>
        <dbReference type="ARBA" id="ARBA00023125"/>
    </source>
</evidence>
<dbReference type="GO" id="GO:0003677">
    <property type="term" value="F:DNA binding"/>
    <property type="evidence" value="ECO:0007669"/>
    <property type="project" value="UniProtKB-KW"/>
</dbReference>
<reference evidence="3 4" key="1">
    <citation type="journal article" date="2015" name="Antonie Van Leeuwenhoek">
        <title>Lampropedia puyangensis sp. nov., isolated from symptomatic bark of Populus ? euramericana canker and emended description of Lampropedia hyalina (Ehrenberg 1832) Lee et al. 2004.</title>
        <authorList>
            <person name="Li Y."/>
            <person name="Wang T."/>
            <person name="Piao C.G."/>
            <person name="Wang L.F."/>
            <person name="Tian G.Z."/>
            <person name="Zhu T.H."/>
            <person name="Guo M.W."/>
        </authorList>
    </citation>
    <scope>NUCLEOTIDE SEQUENCE [LARGE SCALE GENOMIC DNA]</scope>
    <source>
        <strain evidence="3 4">2-bin</strain>
    </source>
</reference>
<sequence length="119" mass="13275">MQLWTPHADVQNSAQKVTTLRAVGQIVDPIAQTSAFVENLGIAVRQLREKQGWSQEQLADRSGLNRSYVGEVERGRVVASVVTAHKLAQAFEVSLVELFSRCENIEQLRRKPQQHVVAA</sequence>
<dbReference type="PANTHER" id="PTHR46797">
    <property type="entry name" value="HTH-TYPE TRANSCRIPTIONAL REGULATOR"/>
    <property type="match status" value="1"/>
</dbReference>
<dbReference type="InterPro" id="IPR050807">
    <property type="entry name" value="TransReg_Diox_bact_type"/>
</dbReference>
<dbReference type="PANTHER" id="PTHR46797:SF1">
    <property type="entry name" value="METHYLPHOSPHONATE SYNTHASE"/>
    <property type="match status" value="1"/>
</dbReference>
<accession>A0A4S8EXI8</accession>
<dbReference type="GO" id="GO:0003700">
    <property type="term" value="F:DNA-binding transcription factor activity"/>
    <property type="evidence" value="ECO:0007669"/>
    <property type="project" value="TreeGrafter"/>
</dbReference>